<evidence type="ECO:0000313" key="1">
    <source>
        <dbReference type="EMBL" id="RAI39092.1"/>
    </source>
</evidence>
<dbReference type="InterPro" id="IPR015947">
    <property type="entry name" value="PUA-like_sf"/>
</dbReference>
<reference evidence="1 2" key="1">
    <citation type="submission" date="2017-07" db="EMBL/GenBank/DDBJ databases">
        <title>Draft Genome Sequences of Select Purple Nonsulfur Bacteria.</title>
        <authorList>
            <person name="Lasarre B."/>
            <person name="Mckinlay J.B."/>
        </authorList>
    </citation>
    <scope>NUCLEOTIDE SEQUENCE [LARGE SCALE GENOMIC DNA]</scope>
    <source>
        <strain evidence="1 2">DSM 5909</strain>
    </source>
</reference>
<evidence type="ECO:0008006" key="3">
    <source>
        <dbReference type="Google" id="ProtNLM"/>
    </source>
</evidence>
<name>A0A327KP35_9BRAD</name>
<dbReference type="OrthoDB" id="359066at2"/>
<gene>
    <name evidence="1" type="ORF">CH341_26580</name>
</gene>
<organism evidence="1 2">
    <name type="scientific">Rhodoplanes roseus</name>
    <dbReference type="NCBI Taxonomy" id="29409"/>
    <lineage>
        <taxon>Bacteria</taxon>
        <taxon>Pseudomonadati</taxon>
        <taxon>Pseudomonadota</taxon>
        <taxon>Alphaproteobacteria</taxon>
        <taxon>Hyphomicrobiales</taxon>
        <taxon>Nitrobacteraceae</taxon>
        <taxon>Rhodoplanes</taxon>
    </lineage>
</organism>
<dbReference type="EMBL" id="NPEX01000312">
    <property type="protein sequence ID" value="RAI39092.1"/>
    <property type="molecule type" value="Genomic_DNA"/>
</dbReference>
<dbReference type="Gene3D" id="2.30.130.30">
    <property type="entry name" value="Hypothetical protein"/>
    <property type="match status" value="1"/>
</dbReference>
<evidence type="ECO:0000313" key="2">
    <source>
        <dbReference type="Proteomes" id="UP000249130"/>
    </source>
</evidence>
<accession>A0A327KP35</accession>
<protein>
    <recommendedName>
        <fullName evidence="3">ASCH domain-containing protein</fullName>
    </recommendedName>
</protein>
<sequence>MSHSLVMKALTVWQPWASLIAILAKPYEFRGRRPPPALIGQRIAIHAGARKPRPAEVKDLIDRLETGGGTPPCLVADIALPFLRRVYEGLTAPAPDSLFGEGSPAPFALPLSAIVCTAVLGEPKAGDACGREFGWSNDSDRDGTFNWGWPMQDVRPLVPAPPARGAQGFWNWQETAA</sequence>
<keyword evidence="2" id="KW-1185">Reference proteome</keyword>
<dbReference type="AlphaFoldDB" id="A0A327KP35"/>
<dbReference type="SUPFAM" id="SSF88697">
    <property type="entry name" value="PUA domain-like"/>
    <property type="match status" value="1"/>
</dbReference>
<dbReference type="Proteomes" id="UP000249130">
    <property type="component" value="Unassembled WGS sequence"/>
</dbReference>
<dbReference type="RefSeq" id="WP_111422009.1">
    <property type="nucleotide sequence ID" value="NZ_NPEX01000312.1"/>
</dbReference>
<comment type="caution">
    <text evidence="1">The sequence shown here is derived from an EMBL/GenBank/DDBJ whole genome shotgun (WGS) entry which is preliminary data.</text>
</comment>
<proteinExistence type="predicted"/>